<dbReference type="AlphaFoldDB" id="H5XAC1"/>
<feature type="compositionally biased region" description="Low complexity" evidence="1">
    <location>
        <begin position="57"/>
        <end position="66"/>
    </location>
</feature>
<sequence length="91" mass="9364">WLLAPGLFQRRLAGAGADVVAAPLGAHPAVVDLVLRRHAEALPASPPLLPASPPLLPASSALPGAPRANDRLRRDGGAHNTAHDHATRRSA</sequence>
<name>H5XAC1_9PSEU</name>
<dbReference type="EMBL" id="CM001439">
    <property type="protein sequence ID" value="EHR49286.1"/>
    <property type="molecule type" value="Genomic_DNA"/>
</dbReference>
<feature type="region of interest" description="Disordered" evidence="1">
    <location>
        <begin position="44"/>
        <end position="91"/>
    </location>
</feature>
<feature type="compositionally biased region" description="Pro residues" evidence="1">
    <location>
        <begin position="44"/>
        <end position="56"/>
    </location>
</feature>
<keyword evidence="3" id="KW-1185">Reference proteome</keyword>
<dbReference type="eggNOG" id="COG2138">
    <property type="taxonomic scope" value="Bacteria"/>
</dbReference>
<reference evidence="2 3" key="1">
    <citation type="journal article" date="2012" name="Stand. Genomic Sci.">
        <title>Genome sequence of the ocean sediment bacterium Saccharomonospora marina type strain (XMU15(T)).</title>
        <authorList>
            <person name="Klenk H.P."/>
            <person name="Lu M."/>
            <person name="Lucas S."/>
            <person name="Lapidus A."/>
            <person name="Copeland A."/>
            <person name="Pitluck S."/>
            <person name="Goodwin L.A."/>
            <person name="Han C."/>
            <person name="Tapia R."/>
            <person name="Brambilla E.M."/>
            <person name="Potter G."/>
            <person name="Land M."/>
            <person name="Ivanova N."/>
            <person name="Rohde M."/>
            <person name="Goker M."/>
            <person name="Detter J.C."/>
            <person name="Li W.J."/>
            <person name="Kyrpides N.C."/>
            <person name="Woyke T."/>
        </authorList>
    </citation>
    <scope>NUCLEOTIDE SEQUENCE [LARGE SCALE GENOMIC DNA]</scope>
    <source>
        <strain evidence="2 3">XMU15</strain>
    </source>
</reference>
<feature type="compositionally biased region" description="Basic and acidic residues" evidence="1">
    <location>
        <begin position="68"/>
        <end position="91"/>
    </location>
</feature>
<protein>
    <recommendedName>
        <fullName evidence="4">Sirohydrochlorin chelatase</fullName>
    </recommendedName>
</protein>
<evidence type="ECO:0000313" key="2">
    <source>
        <dbReference type="EMBL" id="EHR49286.1"/>
    </source>
</evidence>
<organism evidence="2 3">
    <name type="scientific">Saccharomonospora marina XMU15</name>
    <dbReference type="NCBI Taxonomy" id="882083"/>
    <lineage>
        <taxon>Bacteria</taxon>
        <taxon>Bacillati</taxon>
        <taxon>Actinomycetota</taxon>
        <taxon>Actinomycetes</taxon>
        <taxon>Pseudonocardiales</taxon>
        <taxon>Pseudonocardiaceae</taxon>
        <taxon>Saccharomonospora</taxon>
    </lineage>
</organism>
<gene>
    <name evidence="2" type="ORF">SacmaDRAFT_0993</name>
</gene>
<feature type="non-terminal residue" evidence="2">
    <location>
        <position position="1"/>
    </location>
</feature>
<dbReference type="STRING" id="882083.SacmaDRAFT_0993"/>
<dbReference type="HOGENOM" id="CLU_2432310_0_0_11"/>
<accession>H5XAC1</accession>
<evidence type="ECO:0000256" key="1">
    <source>
        <dbReference type="SAM" id="MobiDB-lite"/>
    </source>
</evidence>
<dbReference type="Proteomes" id="UP000004926">
    <property type="component" value="Chromosome"/>
</dbReference>
<proteinExistence type="predicted"/>
<evidence type="ECO:0000313" key="3">
    <source>
        <dbReference type="Proteomes" id="UP000004926"/>
    </source>
</evidence>
<evidence type="ECO:0008006" key="4">
    <source>
        <dbReference type="Google" id="ProtNLM"/>
    </source>
</evidence>